<dbReference type="CDD" id="cd11386">
    <property type="entry name" value="MCP_signal"/>
    <property type="match status" value="1"/>
</dbReference>
<comment type="subcellular location">
    <subcellularLocation>
        <location evidence="1">Cell membrane</location>
    </subcellularLocation>
</comment>
<dbReference type="CDD" id="cd06225">
    <property type="entry name" value="HAMP"/>
    <property type="match status" value="1"/>
</dbReference>
<feature type="coiled-coil region" evidence="7">
    <location>
        <begin position="75"/>
        <end position="102"/>
    </location>
</feature>
<dbReference type="PANTHER" id="PTHR32089">
    <property type="entry name" value="METHYL-ACCEPTING CHEMOTAXIS PROTEIN MCPB"/>
    <property type="match status" value="1"/>
</dbReference>
<dbReference type="GO" id="GO:0007165">
    <property type="term" value="P:signal transduction"/>
    <property type="evidence" value="ECO:0007669"/>
    <property type="project" value="UniProtKB-KW"/>
</dbReference>
<gene>
    <name evidence="11" type="ORF">EEL30_05210</name>
</gene>
<protein>
    <submittedName>
        <fullName evidence="11">Methyl-accepting chemotaxis protein</fullName>
    </submittedName>
</protein>
<dbReference type="EMBL" id="CP033464">
    <property type="protein sequence ID" value="QDX91821.1"/>
    <property type="molecule type" value="Genomic_DNA"/>
</dbReference>
<dbReference type="InterPro" id="IPR004090">
    <property type="entry name" value="Chemotax_Me-accpt_rcpt"/>
</dbReference>
<dbReference type="PANTHER" id="PTHR32089:SF112">
    <property type="entry name" value="LYSOZYME-LIKE PROTEIN-RELATED"/>
    <property type="match status" value="1"/>
</dbReference>
<dbReference type="InterPro" id="IPR024478">
    <property type="entry name" value="HlyB_4HB_MCP"/>
</dbReference>
<feature type="domain" description="HAMP" evidence="10">
    <location>
        <begin position="213"/>
        <end position="265"/>
    </location>
</feature>
<dbReference type="SMART" id="SM00304">
    <property type="entry name" value="HAMP"/>
    <property type="match status" value="1"/>
</dbReference>
<keyword evidence="3 8" id="KW-0472">Membrane</keyword>
<keyword evidence="2" id="KW-1003">Cell membrane</keyword>
<dbReference type="CDD" id="cd19411">
    <property type="entry name" value="MCP2201-like_sensor"/>
    <property type="match status" value="1"/>
</dbReference>
<evidence type="ECO:0000256" key="1">
    <source>
        <dbReference type="ARBA" id="ARBA00004236"/>
    </source>
</evidence>
<keyword evidence="8" id="KW-1133">Transmembrane helix</keyword>
<keyword evidence="4 6" id="KW-0807">Transducer</keyword>
<dbReference type="Pfam" id="PF00672">
    <property type="entry name" value="HAMP"/>
    <property type="match status" value="1"/>
</dbReference>
<evidence type="ECO:0000256" key="5">
    <source>
        <dbReference type="ARBA" id="ARBA00029447"/>
    </source>
</evidence>
<evidence type="ECO:0000259" key="9">
    <source>
        <dbReference type="PROSITE" id="PS50111"/>
    </source>
</evidence>
<reference evidence="11 12" key="1">
    <citation type="submission" date="2018-11" db="EMBL/GenBank/DDBJ databases">
        <title>Phylogenetic determinants of toxin gene distribution in genomes of Brevibacillus laterosporus.</title>
        <authorList>
            <person name="Glare T.R."/>
            <person name="Durrant A."/>
            <person name="Berry C."/>
            <person name="Palma L."/>
            <person name="Ormskirk M."/>
            <person name="Cox M.O."/>
        </authorList>
    </citation>
    <scope>NUCLEOTIDE SEQUENCE [LARGE SCALE GENOMIC DNA]</scope>
    <source>
        <strain evidence="11 12">1821L</strain>
    </source>
</reference>
<organism evidence="11 12">
    <name type="scientific">Brevibacillus laterosporus</name>
    <name type="common">Bacillus laterosporus</name>
    <dbReference type="NCBI Taxonomy" id="1465"/>
    <lineage>
        <taxon>Bacteria</taxon>
        <taxon>Bacillati</taxon>
        <taxon>Bacillota</taxon>
        <taxon>Bacilli</taxon>
        <taxon>Bacillales</taxon>
        <taxon>Paenibacillaceae</taxon>
        <taxon>Brevibacillus</taxon>
    </lineage>
</organism>
<accession>A0A518V4B0</accession>
<evidence type="ECO:0000256" key="7">
    <source>
        <dbReference type="SAM" id="Coils"/>
    </source>
</evidence>
<dbReference type="SUPFAM" id="SSF58104">
    <property type="entry name" value="Methyl-accepting chemotaxis protein (MCP) signaling domain"/>
    <property type="match status" value="1"/>
</dbReference>
<dbReference type="Pfam" id="PF00015">
    <property type="entry name" value="MCPsignal"/>
    <property type="match status" value="1"/>
</dbReference>
<dbReference type="SMART" id="SM00283">
    <property type="entry name" value="MA"/>
    <property type="match status" value="1"/>
</dbReference>
<sequence length="573" mass="63837">MRLFKNVKIRTKLLLIILTSILSFVALSTLGYNGLKKGDEAALGMYEDCLLPIQWLGDLESNFFRVHMDVLEYMITTDEKRNNQLDAIIKELRKENDDLIKKIESTKLPVEEKELYDSFSKNFDQLHDLTSKSILLASQNKNAEAYTYYLSELQPARQEAITSLHKLLTNLQERADKLQKDNYVEANYTILLFAFVALLVVIFISIIGYIISKSIRHPIDLLETDMKQVAQGDLTIRTSYDSNDEMGSIVTSFNGMLENLQELMGKVQATTQTVMTSTDNMLHETQNVSTISSNAVETIDEVNQQVQRQMFSIQESAKAMDEMSTGVQRVAESASTVAELAITTVEQAREGSQVVEQFITQMDTIHDAVEETSAVISRLLTNTQQIDKALLSITDIAEQTNLLALNAAIEAARAGEYGRGFSVVADEVRKLAEESKQSASDINNLVTFIQRDTKDAVHVMEKGQQEAKQGIVTANEAGKTFSAIVQEINEITYQIQEVSATTEEMSAGTEEINASLSEISSTSTQVSGSTDVTVQSVRIQSASTNEMANHSIKMNETVKELEKLLAQFKIHNT</sequence>
<proteinExistence type="inferred from homology"/>
<dbReference type="InterPro" id="IPR047347">
    <property type="entry name" value="YvaQ-like_sensor"/>
</dbReference>
<dbReference type="Gene3D" id="6.10.340.10">
    <property type="match status" value="1"/>
</dbReference>
<evidence type="ECO:0000313" key="11">
    <source>
        <dbReference type="EMBL" id="QDX91821.1"/>
    </source>
</evidence>
<evidence type="ECO:0000256" key="4">
    <source>
        <dbReference type="ARBA" id="ARBA00023224"/>
    </source>
</evidence>
<keyword evidence="8" id="KW-0812">Transmembrane</keyword>
<dbReference type="InterPro" id="IPR004089">
    <property type="entry name" value="MCPsignal_dom"/>
</dbReference>
<dbReference type="GO" id="GO:0006935">
    <property type="term" value="P:chemotaxis"/>
    <property type="evidence" value="ECO:0007669"/>
    <property type="project" value="InterPro"/>
</dbReference>
<evidence type="ECO:0000256" key="2">
    <source>
        <dbReference type="ARBA" id="ARBA00022475"/>
    </source>
</evidence>
<name>A0A518V4B0_BRELA</name>
<dbReference type="GO" id="GO:0005886">
    <property type="term" value="C:plasma membrane"/>
    <property type="evidence" value="ECO:0007669"/>
    <property type="project" value="UniProtKB-SubCell"/>
</dbReference>
<comment type="similarity">
    <text evidence="5">Belongs to the methyl-accepting chemotaxis (MCP) protein family.</text>
</comment>
<dbReference type="Proteomes" id="UP000319432">
    <property type="component" value="Chromosome"/>
</dbReference>
<dbReference type="Pfam" id="PF12729">
    <property type="entry name" value="4HB_MCP_1"/>
    <property type="match status" value="1"/>
</dbReference>
<dbReference type="FunFam" id="1.10.287.950:FF:000001">
    <property type="entry name" value="Methyl-accepting chemotaxis sensory transducer"/>
    <property type="match status" value="1"/>
</dbReference>
<keyword evidence="7" id="KW-0175">Coiled coil</keyword>
<dbReference type="InterPro" id="IPR003660">
    <property type="entry name" value="HAMP_dom"/>
</dbReference>
<dbReference type="PRINTS" id="PR00260">
    <property type="entry name" value="CHEMTRNSDUCR"/>
</dbReference>
<feature type="domain" description="Methyl-accepting transducer" evidence="9">
    <location>
        <begin position="284"/>
        <end position="520"/>
    </location>
</feature>
<feature type="transmembrane region" description="Helical" evidence="8">
    <location>
        <begin position="188"/>
        <end position="211"/>
    </location>
</feature>
<dbReference type="GO" id="GO:0004888">
    <property type="term" value="F:transmembrane signaling receptor activity"/>
    <property type="evidence" value="ECO:0007669"/>
    <property type="project" value="InterPro"/>
</dbReference>
<dbReference type="AlphaFoldDB" id="A0A518V4B0"/>
<evidence type="ECO:0000256" key="3">
    <source>
        <dbReference type="ARBA" id="ARBA00023136"/>
    </source>
</evidence>
<evidence type="ECO:0000256" key="6">
    <source>
        <dbReference type="PROSITE-ProRule" id="PRU00284"/>
    </source>
</evidence>
<dbReference type="PROSITE" id="PS50885">
    <property type="entry name" value="HAMP"/>
    <property type="match status" value="1"/>
</dbReference>
<dbReference type="Gene3D" id="1.10.287.950">
    <property type="entry name" value="Methyl-accepting chemotaxis protein"/>
    <property type="match status" value="1"/>
</dbReference>
<evidence type="ECO:0000313" key="12">
    <source>
        <dbReference type="Proteomes" id="UP000319432"/>
    </source>
</evidence>
<evidence type="ECO:0000259" key="10">
    <source>
        <dbReference type="PROSITE" id="PS50885"/>
    </source>
</evidence>
<evidence type="ECO:0000256" key="8">
    <source>
        <dbReference type="SAM" id="Phobius"/>
    </source>
</evidence>
<keyword evidence="12" id="KW-1185">Reference proteome</keyword>
<dbReference type="PROSITE" id="PS50111">
    <property type="entry name" value="CHEMOTAXIS_TRANSDUC_2"/>
    <property type="match status" value="1"/>
</dbReference>
<dbReference type="OrthoDB" id="358716at2"/>